<keyword evidence="12" id="KW-0460">Magnesium</keyword>
<keyword evidence="3" id="KW-1003">Cell membrane</keyword>
<dbReference type="Pfam" id="PF01590">
    <property type="entry name" value="GAF"/>
    <property type="match status" value="1"/>
</dbReference>
<keyword evidence="16 23" id="KW-0472">Membrane</keyword>
<dbReference type="EMBL" id="RBDY01000004">
    <property type="protein sequence ID" value="RKN25168.1"/>
    <property type="molecule type" value="Genomic_DNA"/>
</dbReference>
<keyword evidence="6 23" id="KW-0812">Transmembrane</keyword>
<dbReference type="PANTHER" id="PTHR43156">
    <property type="entry name" value="STAGE II SPORULATION PROTEIN E-RELATED"/>
    <property type="match status" value="1"/>
</dbReference>
<dbReference type="InterPro" id="IPR033463">
    <property type="entry name" value="sCache_3"/>
</dbReference>
<protein>
    <recommendedName>
        <fullName evidence="2">protein-serine/threonine phosphatase</fullName>
        <ecNumber evidence="2">3.1.3.16</ecNumber>
    </recommendedName>
    <alternativeName>
        <fullName evidence="21">Protein-serine/threonine phosphatase</fullName>
    </alternativeName>
    <alternativeName>
        <fullName evidence="20">Serine/threonine-protein kinase</fullName>
    </alternativeName>
</protein>
<comment type="catalytic activity">
    <reaction evidence="18">
        <text>O-phospho-L-seryl-[protein] + H2O = L-seryl-[protein] + phosphate</text>
        <dbReference type="Rhea" id="RHEA:20629"/>
        <dbReference type="Rhea" id="RHEA-COMP:9863"/>
        <dbReference type="Rhea" id="RHEA-COMP:11604"/>
        <dbReference type="ChEBI" id="CHEBI:15377"/>
        <dbReference type="ChEBI" id="CHEBI:29999"/>
        <dbReference type="ChEBI" id="CHEBI:43474"/>
        <dbReference type="ChEBI" id="CHEBI:83421"/>
        <dbReference type="EC" id="3.1.3.16"/>
    </reaction>
</comment>
<evidence type="ECO:0000256" key="3">
    <source>
        <dbReference type="ARBA" id="ARBA00022475"/>
    </source>
</evidence>
<dbReference type="OrthoDB" id="9792686at2"/>
<dbReference type="GO" id="GO:0000160">
    <property type="term" value="P:phosphorelay signal transduction system"/>
    <property type="evidence" value="ECO:0007669"/>
    <property type="project" value="UniProtKB-KW"/>
</dbReference>
<evidence type="ECO:0000256" key="12">
    <source>
        <dbReference type="ARBA" id="ARBA00022842"/>
    </source>
</evidence>
<evidence type="ECO:0000256" key="1">
    <source>
        <dbReference type="ARBA" id="ARBA00004651"/>
    </source>
</evidence>
<evidence type="ECO:0000256" key="14">
    <source>
        <dbReference type="ARBA" id="ARBA00022989"/>
    </source>
</evidence>
<evidence type="ECO:0000313" key="28">
    <source>
        <dbReference type="Proteomes" id="UP000268652"/>
    </source>
</evidence>
<keyword evidence="7" id="KW-0479">Metal-binding</keyword>
<evidence type="ECO:0000256" key="11">
    <source>
        <dbReference type="ARBA" id="ARBA00022840"/>
    </source>
</evidence>
<dbReference type="SMART" id="SM00331">
    <property type="entry name" value="PP2C_SIG"/>
    <property type="match status" value="1"/>
</dbReference>
<dbReference type="InterPro" id="IPR036457">
    <property type="entry name" value="PPM-type-like_dom_sf"/>
</dbReference>
<keyword evidence="5" id="KW-0808">Transferase</keyword>
<evidence type="ECO:0000256" key="17">
    <source>
        <dbReference type="ARBA" id="ARBA00023211"/>
    </source>
</evidence>
<dbReference type="Pfam" id="PF07228">
    <property type="entry name" value="SpoIIE"/>
    <property type="match status" value="1"/>
</dbReference>
<dbReference type="AlphaFoldDB" id="A0A3A9WD40"/>
<reference evidence="28 29" key="1">
    <citation type="submission" date="2018-09" db="EMBL/GenBank/DDBJ databases">
        <title>Streptomyces sp. nov. DS1-2, an endophytic actinomycete isolated from roots of Dendrobium scabrilingue.</title>
        <authorList>
            <person name="Kuncharoen N."/>
            <person name="Kudo T."/>
            <person name="Ohkuma M."/>
            <person name="Yuki M."/>
            <person name="Tanasupawat S."/>
        </authorList>
    </citation>
    <scope>NUCLEOTIDE SEQUENCE [LARGE SCALE GENOMIC DNA]</scope>
    <source>
        <strain evidence="26 29">AZ1-7</strain>
        <strain evidence="27 28">DS1-2</strain>
    </source>
</reference>
<evidence type="ECO:0000256" key="8">
    <source>
        <dbReference type="ARBA" id="ARBA00022741"/>
    </source>
</evidence>
<evidence type="ECO:0000256" key="10">
    <source>
        <dbReference type="ARBA" id="ARBA00022801"/>
    </source>
</evidence>
<dbReference type="SUPFAM" id="SSF55781">
    <property type="entry name" value="GAF domain-like"/>
    <property type="match status" value="1"/>
</dbReference>
<evidence type="ECO:0000313" key="29">
    <source>
        <dbReference type="Proteomes" id="UP000275024"/>
    </source>
</evidence>
<dbReference type="GO" id="GO:0005524">
    <property type="term" value="F:ATP binding"/>
    <property type="evidence" value="ECO:0007669"/>
    <property type="project" value="UniProtKB-KW"/>
</dbReference>
<dbReference type="GO" id="GO:0046872">
    <property type="term" value="F:metal ion binding"/>
    <property type="evidence" value="ECO:0007669"/>
    <property type="project" value="UniProtKB-KW"/>
</dbReference>
<evidence type="ECO:0000313" key="27">
    <source>
        <dbReference type="EMBL" id="RKN25168.1"/>
    </source>
</evidence>
<dbReference type="EMBL" id="RBDX01000004">
    <property type="protein sequence ID" value="RKN10905.1"/>
    <property type="molecule type" value="Genomic_DNA"/>
</dbReference>
<dbReference type="InterPro" id="IPR052016">
    <property type="entry name" value="Bact_Sigma-Reg"/>
</dbReference>
<evidence type="ECO:0000259" key="24">
    <source>
        <dbReference type="SMART" id="SM00065"/>
    </source>
</evidence>
<dbReference type="InterPro" id="IPR001932">
    <property type="entry name" value="PPM-type_phosphatase-like_dom"/>
</dbReference>
<dbReference type="Gene3D" id="3.30.450.20">
    <property type="entry name" value="PAS domain"/>
    <property type="match status" value="2"/>
</dbReference>
<evidence type="ECO:0000259" key="25">
    <source>
        <dbReference type="SMART" id="SM00331"/>
    </source>
</evidence>
<dbReference type="SUPFAM" id="SSF103190">
    <property type="entry name" value="Sensory domain-like"/>
    <property type="match status" value="1"/>
</dbReference>
<evidence type="ECO:0000256" key="5">
    <source>
        <dbReference type="ARBA" id="ARBA00022679"/>
    </source>
</evidence>
<dbReference type="InterPro" id="IPR035965">
    <property type="entry name" value="PAS-like_dom_sf"/>
</dbReference>
<feature type="compositionally biased region" description="Basic and acidic residues" evidence="22">
    <location>
        <begin position="400"/>
        <end position="410"/>
    </location>
</feature>
<keyword evidence="4" id="KW-0597">Phosphoprotein</keyword>
<keyword evidence="10" id="KW-0378">Hydrolase</keyword>
<dbReference type="GO" id="GO:0005886">
    <property type="term" value="C:plasma membrane"/>
    <property type="evidence" value="ECO:0007669"/>
    <property type="project" value="UniProtKB-SubCell"/>
</dbReference>
<dbReference type="SMART" id="SM00065">
    <property type="entry name" value="GAF"/>
    <property type="match status" value="1"/>
</dbReference>
<proteinExistence type="predicted"/>
<dbReference type="SUPFAM" id="SSF55785">
    <property type="entry name" value="PYP-like sensor domain (PAS domain)"/>
    <property type="match status" value="1"/>
</dbReference>
<keyword evidence="11" id="KW-0067">ATP-binding</keyword>
<dbReference type="RefSeq" id="WP_120696175.1">
    <property type="nucleotide sequence ID" value="NZ_RBDX01000004.1"/>
</dbReference>
<keyword evidence="28" id="KW-1185">Reference proteome</keyword>
<dbReference type="GO" id="GO:0006355">
    <property type="term" value="P:regulation of DNA-templated transcription"/>
    <property type="evidence" value="ECO:0007669"/>
    <property type="project" value="InterPro"/>
</dbReference>
<dbReference type="InterPro" id="IPR003594">
    <property type="entry name" value="HATPase_dom"/>
</dbReference>
<dbReference type="Gene3D" id="3.60.40.10">
    <property type="entry name" value="PPM-type phosphatase domain"/>
    <property type="match status" value="1"/>
</dbReference>
<evidence type="ECO:0000256" key="22">
    <source>
        <dbReference type="SAM" id="MobiDB-lite"/>
    </source>
</evidence>
<evidence type="ECO:0000256" key="15">
    <source>
        <dbReference type="ARBA" id="ARBA00023012"/>
    </source>
</evidence>
<evidence type="ECO:0000256" key="21">
    <source>
        <dbReference type="ARBA" id="ARBA00081350"/>
    </source>
</evidence>
<keyword evidence="8" id="KW-0547">Nucleotide-binding</keyword>
<evidence type="ECO:0000256" key="9">
    <source>
        <dbReference type="ARBA" id="ARBA00022777"/>
    </source>
</evidence>
<evidence type="ECO:0000256" key="23">
    <source>
        <dbReference type="SAM" id="Phobius"/>
    </source>
</evidence>
<gene>
    <name evidence="27" type="ORF">D7318_07950</name>
    <name evidence="26" type="ORF">D7319_07095</name>
</gene>
<keyword evidence="14 23" id="KW-1133">Transmembrane helix</keyword>
<dbReference type="InterPro" id="IPR003018">
    <property type="entry name" value="GAF"/>
</dbReference>
<comment type="subcellular location">
    <subcellularLocation>
        <location evidence="1">Cell membrane</location>
        <topology evidence="1">Multi-pass membrane protein</topology>
    </subcellularLocation>
</comment>
<name>A0A3A9WD40_9ACTN</name>
<evidence type="ECO:0000256" key="20">
    <source>
        <dbReference type="ARBA" id="ARBA00075117"/>
    </source>
</evidence>
<dbReference type="InterPro" id="IPR029151">
    <property type="entry name" value="Sensor-like_sf"/>
</dbReference>
<dbReference type="Proteomes" id="UP000275024">
    <property type="component" value="Unassembled WGS sequence"/>
</dbReference>
<dbReference type="EC" id="3.1.3.16" evidence="2"/>
<keyword evidence="17" id="KW-0464">Manganese</keyword>
<feature type="transmembrane region" description="Helical" evidence="23">
    <location>
        <begin position="192"/>
        <end position="213"/>
    </location>
</feature>
<feature type="domain" description="GAF" evidence="24">
    <location>
        <begin position="340"/>
        <end position="502"/>
    </location>
</feature>
<evidence type="ECO:0000256" key="4">
    <source>
        <dbReference type="ARBA" id="ARBA00022553"/>
    </source>
</evidence>
<sequence length="877" mass="92692">MKWAPSWFKVPRRGSSPTWLGRLIPRSVAGQTLAVALTVLLLLMGATAVVLVLDSRRDSEEDARGRAKAVAGTFAQSPDVLRGLESADPPEVLQPLAEGVRRRVDVDYVVVTDPEGVRFSHPDPKFIGKRVDQSLSPATKGRAFTDRVPGSSIGAPSIRAAVPVKDDSGSVVGIVSVGVTQPNVQHDVSRELPLIAGVTALGLLIASGAVALLSRRLRRQTHGLGTAELTRLYEHHDAVLHSVREGILLADHDGFLILANDEARRLLDLAEGAEGAEGRHVTDLGLGAEITALLASGREATDEVIEVGGRPLAVNQRPTRGHGKRLGTVVTLRDTTELRALAGVAEEAQHRLRLLYDASAAMGTSLDVRRTAQELVEVTVGRLADAVAVDLQESVMTGEEPARAPDRMERVAQSTAAGQDVELPPPPDEAARRALASGPTEGAEGRALCVPLRVSGVLLGQLSLVRAPNAPPFAAEDRSLAQELAVHAAASIDNGRRYSREHATALALQRSLLPSAVPEQSAVEAAYRYLPATEGAGGAGGDWFDIIPLSSARVALVVGDVVGHGLDASATMGRLRTAVHNLSSLDLPPDQLLANLDDLVRRLDQESDLGAQGGGIAGATCLYAIHDPVSARCSLARAGHLAPAVIRAGGAVEFIEVPAGPPLGLGGFPFEAVDIPLRRGDRLVLYTDGLIAARGQDPDVGLARLERALDQAGSASPEEICRIVMDQVLPERPTDDVALLVARANELSEDDVASWDLPKDPAVVADMRTAVTRRLTEWGLEEAAFTTELVVSELLGNAIRHASGPIRVRLLRNRALVCEVADGSTTAPHLRSAKANDEGGRGLFLVAQAVSGWGTRYIEGGKIIWTEQPLPTPPETP</sequence>
<organism evidence="26 29">
    <name type="scientific">Streptomyces radicis</name>
    <dbReference type="NCBI Taxonomy" id="1750517"/>
    <lineage>
        <taxon>Bacteria</taxon>
        <taxon>Bacillati</taxon>
        <taxon>Actinomycetota</taxon>
        <taxon>Actinomycetes</taxon>
        <taxon>Kitasatosporales</taxon>
        <taxon>Streptomycetaceae</taxon>
        <taxon>Streptomyces</taxon>
    </lineage>
</organism>
<keyword evidence="15" id="KW-0902">Two-component regulatory system</keyword>
<dbReference type="Pfam" id="PF17203">
    <property type="entry name" value="sCache_3_2"/>
    <property type="match status" value="1"/>
</dbReference>
<dbReference type="SUPFAM" id="SSF81606">
    <property type="entry name" value="PP2C-like"/>
    <property type="match status" value="1"/>
</dbReference>
<feature type="region of interest" description="Disordered" evidence="22">
    <location>
        <begin position="396"/>
        <end position="442"/>
    </location>
</feature>
<keyword evidence="9" id="KW-0418">Kinase</keyword>
<feature type="domain" description="PPM-type phosphatase" evidence="25">
    <location>
        <begin position="520"/>
        <end position="744"/>
    </location>
</feature>
<evidence type="ECO:0000256" key="2">
    <source>
        <dbReference type="ARBA" id="ARBA00013081"/>
    </source>
</evidence>
<evidence type="ECO:0000256" key="16">
    <source>
        <dbReference type="ARBA" id="ARBA00023136"/>
    </source>
</evidence>
<dbReference type="InterPro" id="IPR036890">
    <property type="entry name" value="HATPase_C_sf"/>
</dbReference>
<dbReference type="GO" id="GO:0016301">
    <property type="term" value="F:kinase activity"/>
    <property type="evidence" value="ECO:0007669"/>
    <property type="project" value="UniProtKB-KW"/>
</dbReference>
<evidence type="ECO:0000256" key="19">
    <source>
        <dbReference type="ARBA" id="ARBA00056274"/>
    </source>
</evidence>
<dbReference type="Proteomes" id="UP000268652">
    <property type="component" value="Unassembled WGS sequence"/>
</dbReference>
<dbReference type="Pfam" id="PF00989">
    <property type="entry name" value="PAS"/>
    <property type="match status" value="1"/>
</dbReference>
<dbReference type="Pfam" id="PF13581">
    <property type="entry name" value="HATPase_c_2"/>
    <property type="match status" value="1"/>
</dbReference>
<dbReference type="Gene3D" id="3.30.565.10">
    <property type="entry name" value="Histidine kinase-like ATPase, C-terminal domain"/>
    <property type="match status" value="1"/>
</dbReference>
<comment type="function">
    <text evidence="19">Primarily acts as an independent SigF regulator that is sensitive to the osmosensory signal, mediating the cross talk of PknD with the SigF regulon. Possesses both phosphatase and kinase activities. The kinase domain functions as a classic anti-sigma factor-like kinase to phosphorylate the anti-anti-sigma factor domain at the canonical regulatory site, and the phosphatase domain antagonizes this activity.</text>
</comment>
<comment type="caution">
    <text evidence="26">The sequence shown here is derived from an EMBL/GenBank/DDBJ whole genome shotgun (WGS) entry which is preliminary data.</text>
</comment>
<keyword evidence="13" id="KW-0904">Protein phosphatase</keyword>
<dbReference type="CDD" id="cd16936">
    <property type="entry name" value="HATPase_RsbW-like"/>
    <property type="match status" value="1"/>
</dbReference>
<dbReference type="GO" id="GO:0004722">
    <property type="term" value="F:protein serine/threonine phosphatase activity"/>
    <property type="evidence" value="ECO:0007669"/>
    <property type="project" value="UniProtKB-EC"/>
</dbReference>
<dbReference type="FunFam" id="3.30.565.10:FF:000028">
    <property type="entry name" value="PAS sensor protein"/>
    <property type="match status" value="1"/>
</dbReference>
<dbReference type="InterPro" id="IPR029016">
    <property type="entry name" value="GAF-like_dom_sf"/>
</dbReference>
<accession>A0A3A9WD40</accession>
<evidence type="ECO:0000256" key="18">
    <source>
        <dbReference type="ARBA" id="ARBA00047761"/>
    </source>
</evidence>
<dbReference type="FunFam" id="3.60.40.10:FF:000005">
    <property type="entry name" value="Serine/threonine protein phosphatase"/>
    <property type="match status" value="1"/>
</dbReference>
<evidence type="ECO:0000256" key="6">
    <source>
        <dbReference type="ARBA" id="ARBA00022692"/>
    </source>
</evidence>
<dbReference type="PANTHER" id="PTHR43156:SF2">
    <property type="entry name" value="STAGE II SPORULATION PROTEIN E"/>
    <property type="match status" value="1"/>
</dbReference>
<dbReference type="SUPFAM" id="SSF55874">
    <property type="entry name" value="ATPase domain of HSP90 chaperone/DNA topoisomerase II/histidine kinase"/>
    <property type="match status" value="1"/>
</dbReference>
<dbReference type="InterPro" id="IPR013767">
    <property type="entry name" value="PAS_fold"/>
</dbReference>
<evidence type="ECO:0000256" key="7">
    <source>
        <dbReference type="ARBA" id="ARBA00022723"/>
    </source>
</evidence>
<evidence type="ECO:0000256" key="13">
    <source>
        <dbReference type="ARBA" id="ARBA00022912"/>
    </source>
</evidence>
<dbReference type="Gene3D" id="3.30.450.40">
    <property type="match status" value="1"/>
</dbReference>
<evidence type="ECO:0000313" key="26">
    <source>
        <dbReference type="EMBL" id="RKN10905.1"/>
    </source>
</evidence>